<evidence type="ECO:0000256" key="1">
    <source>
        <dbReference type="ARBA" id="ARBA00023284"/>
    </source>
</evidence>
<evidence type="ECO:0000313" key="3">
    <source>
        <dbReference type="Proteomes" id="UP000608579"/>
    </source>
</evidence>
<comment type="caution">
    <text evidence="2">The sequence shown here is derived from an EMBL/GenBank/DDBJ whole genome shotgun (WGS) entry which is preliminary data.</text>
</comment>
<reference evidence="2" key="1">
    <citation type="journal article" date="2020" name="ISME J.">
        <title>Gammaproteobacteria mediating utilization of methyl-, sulfur- and petroleum organic compounds in deep ocean hydrothermal plumes.</title>
        <authorList>
            <person name="Zhou Z."/>
            <person name="Liu Y."/>
            <person name="Pan J."/>
            <person name="Cron B.R."/>
            <person name="Toner B.M."/>
            <person name="Anantharaman K."/>
            <person name="Breier J.A."/>
            <person name="Dick G.J."/>
            <person name="Li M."/>
        </authorList>
    </citation>
    <scope>NUCLEOTIDE SEQUENCE</scope>
    <source>
        <strain evidence="2">SZUA-1515</strain>
    </source>
</reference>
<dbReference type="SUPFAM" id="SSF52833">
    <property type="entry name" value="Thioredoxin-like"/>
    <property type="match status" value="1"/>
</dbReference>
<accession>A0A833A448</accession>
<dbReference type="Pfam" id="PF10262">
    <property type="entry name" value="Rdx"/>
    <property type="match status" value="1"/>
</dbReference>
<organism evidence="2 3">
    <name type="scientific">Caldiarchaeum subterraneum</name>
    <dbReference type="NCBI Taxonomy" id="311458"/>
    <lineage>
        <taxon>Archaea</taxon>
        <taxon>Nitrososphaerota</taxon>
        <taxon>Candidatus Caldarchaeales</taxon>
        <taxon>Candidatus Caldarchaeaceae</taxon>
        <taxon>Candidatus Caldarchaeum</taxon>
    </lineage>
</organism>
<dbReference type="InterPro" id="IPR036249">
    <property type="entry name" value="Thioredoxin-like_sf"/>
</dbReference>
<dbReference type="InterPro" id="IPR011893">
    <property type="entry name" value="Selenoprotein_Rdx-typ"/>
</dbReference>
<gene>
    <name evidence="2" type="ORF">EYH45_04280</name>
</gene>
<protein>
    <submittedName>
        <fullName evidence="2">SelT/SelW/SelH family protein</fullName>
    </submittedName>
</protein>
<evidence type="ECO:0000313" key="2">
    <source>
        <dbReference type="EMBL" id="HIQ29763.1"/>
    </source>
</evidence>
<dbReference type="EMBL" id="DQVM01000080">
    <property type="protein sequence ID" value="HIQ29763.1"/>
    <property type="molecule type" value="Genomic_DNA"/>
</dbReference>
<dbReference type="Gene3D" id="3.40.30.10">
    <property type="entry name" value="Glutaredoxin"/>
    <property type="match status" value="1"/>
</dbReference>
<proteinExistence type="predicted"/>
<dbReference type="Proteomes" id="UP000608579">
    <property type="component" value="Unassembled WGS sequence"/>
</dbReference>
<dbReference type="NCBIfam" id="TIGR02174">
    <property type="entry name" value="CXXU_selWTH"/>
    <property type="match status" value="1"/>
</dbReference>
<keyword evidence="1" id="KW-0676">Redox-active center</keyword>
<dbReference type="AlphaFoldDB" id="A0A833A448"/>
<name>A0A833A448_CALS0</name>
<sequence>MRIVYCVPCGHLPRALELSKELLSRYGQRLNKNFSVTLDTGDGGIFEVWIDGERVFSRHEKRRFPETQEILEAIEQRVGKTV</sequence>